<dbReference type="EMBL" id="BQNB010016893">
    <property type="protein sequence ID" value="GJT56986.1"/>
    <property type="molecule type" value="Genomic_DNA"/>
</dbReference>
<reference evidence="2" key="2">
    <citation type="submission" date="2022-01" db="EMBL/GenBank/DDBJ databases">
        <authorList>
            <person name="Yamashiro T."/>
            <person name="Shiraishi A."/>
            <person name="Satake H."/>
            <person name="Nakayama K."/>
        </authorList>
    </citation>
    <scope>NUCLEOTIDE SEQUENCE</scope>
</reference>
<organism evidence="2 3">
    <name type="scientific">Tanacetum coccineum</name>
    <dbReference type="NCBI Taxonomy" id="301880"/>
    <lineage>
        <taxon>Eukaryota</taxon>
        <taxon>Viridiplantae</taxon>
        <taxon>Streptophyta</taxon>
        <taxon>Embryophyta</taxon>
        <taxon>Tracheophyta</taxon>
        <taxon>Spermatophyta</taxon>
        <taxon>Magnoliopsida</taxon>
        <taxon>eudicotyledons</taxon>
        <taxon>Gunneridae</taxon>
        <taxon>Pentapetalae</taxon>
        <taxon>asterids</taxon>
        <taxon>campanulids</taxon>
        <taxon>Asterales</taxon>
        <taxon>Asteraceae</taxon>
        <taxon>Asteroideae</taxon>
        <taxon>Anthemideae</taxon>
        <taxon>Anthemidinae</taxon>
        <taxon>Tanacetum</taxon>
    </lineage>
</organism>
<gene>
    <name evidence="2" type="ORF">Tco_0992040</name>
</gene>
<reference evidence="2" key="1">
    <citation type="journal article" date="2022" name="Int. J. Mol. Sci.">
        <title>Draft Genome of Tanacetum Coccineum: Genomic Comparison of Closely Related Tanacetum-Family Plants.</title>
        <authorList>
            <person name="Yamashiro T."/>
            <person name="Shiraishi A."/>
            <person name="Nakayama K."/>
            <person name="Satake H."/>
        </authorList>
    </citation>
    <scope>NUCLEOTIDE SEQUENCE</scope>
</reference>
<keyword evidence="3" id="KW-1185">Reference proteome</keyword>
<proteinExistence type="predicted"/>
<evidence type="ECO:0000313" key="2">
    <source>
        <dbReference type="EMBL" id="GJT56986.1"/>
    </source>
</evidence>
<feature type="region of interest" description="Disordered" evidence="1">
    <location>
        <begin position="37"/>
        <end position="61"/>
    </location>
</feature>
<dbReference type="Proteomes" id="UP001151760">
    <property type="component" value="Unassembled WGS sequence"/>
</dbReference>
<feature type="region of interest" description="Disordered" evidence="1">
    <location>
        <begin position="1"/>
        <end position="20"/>
    </location>
</feature>
<protein>
    <submittedName>
        <fullName evidence="2">Uncharacterized protein</fullName>
    </submittedName>
</protein>
<comment type="caution">
    <text evidence="2">The sequence shown here is derived from an EMBL/GenBank/DDBJ whole genome shotgun (WGS) entry which is preliminary data.</text>
</comment>
<name>A0ABQ5F119_9ASTR</name>
<sequence length="207" mass="23657">MENPACANNSNKPHGRSGRSLRELSFEVWYKDGVDEVPDSKLPAQDNRQDHSRNAHTGSDKYSILQAGNPVKEILLKLNLPDHRSILTDSKICIKMVWRYLIPTAAQDKSRFIAACSYWTDKLLKLETSRKVTIKAFKDQEKYEHVGLKVTSAQDGQCLQVDNKRLYLVDDLKKLKYHLQVKQAKSLKSKSTSISQKIMKSILRAQD</sequence>
<accession>A0ABQ5F119</accession>
<feature type="compositionally biased region" description="Polar residues" evidence="1">
    <location>
        <begin position="1"/>
        <end position="12"/>
    </location>
</feature>
<evidence type="ECO:0000256" key="1">
    <source>
        <dbReference type="SAM" id="MobiDB-lite"/>
    </source>
</evidence>
<evidence type="ECO:0000313" key="3">
    <source>
        <dbReference type="Proteomes" id="UP001151760"/>
    </source>
</evidence>